<dbReference type="PANTHER" id="PTHR36180">
    <property type="entry name" value="DNA-BINDING PROTEIN-RELATED-RELATED"/>
    <property type="match status" value="1"/>
</dbReference>
<reference evidence="4 5" key="1">
    <citation type="submission" date="2017-03" db="EMBL/GenBank/DDBJ databases">
        <title>Comparative genomics of honeybee gut symbionts reveal geographically distinct and subgroup specific antibiotic resistance.</title>
        <authorList>
            <person name="Ludvigsen J."/>
            <person name="Porcellato D."/>
            <person name="Labee-Lund T.M."/>
            <person name="Amdam G.V."/>
            <person name="Rudi K."/>
        </authorList>
    </citation>
    <scope>NUCLEOTIDE SEQUENCE [LARGE SCALE GENOMIC DNA]</scope>
    <source>
        <strain evidence="2 5">A-7-12</strain>
        <strain evidence="3 4">A-9-12</strain>
    </source>
</reference>
<protein>
    <recommendedName>
        <fullName evidence="1">Bro-N domain-containing protein</fullName>
    </recommendedName>
</protein>
<sequence length="74" mass="8502">MSNTSVNLFTLKFDNSPVRTTEINNQIWFLANDVCFILEYKNPRKAIADHCKSKGVTKRYTPTLCDVTKRDTTS</sequence>
<comment type="caution">
    <text evidence="2">The sequence shown here is derived from an EMBL/GenBank/DDBJ whole genome shotgun (WGS) entry which is preliminary data.</text>
</comment>
<feature type="domain" description="Bro-N" evidence="1">
    <location>
        <begin position="17"/>
        <end position="72"/>
    </location>
</feature>
<dbReference type="Proteomes" id="UP000194800">
    <property type="component" value="Unassembled WGS sequence"/>
</dbReference>
<dbReference type="Pfam" id="PF02498">
    <property type="entry name" value="Bro-N"/>
    <property type="match status" value="1"/>
</dbReference>
<evidence type="ECO:0000313" key="4">
    <source>
        <dbReference type="Proteomes" id="UP000194800"/>
    </source>
</evidence>
<proteinExistence type="predicted"/>
<gene>
    <name evidence="3" type="ORF">B6C91_12570</name>
    <name evidence="2" type="ORF">B6D08_11545</name>
</gene>
<evidence type="ECO:0000313" key="3">
    <source>
        <dbReference type="EMBL" id="OTQ08361.1"/>
    </source>
</evidence>
<evidence type="ECO:0000259" key="1">
    <source>
        <dbReference type="SMART" id="SM01040"/>
    </source>
</evidence>
<accession>A0A242NEZ6</accession>
<dbReference type="InterPro" id="IPR003497">
    <property type="entry name" value="BRO_N_domain"/>
</dbReference>
<organism evidence="2 5">
    <name type="scientific">Gilliamella apicola</name>
    <dbReference type="NCBI Taxonomy" id="1196095"/>
    <lineage>
        <taxon>Bacteria</taxon>
        <taxon>Pseudomonadati</taxon>
        <taxon>Pseudomonadota</taxon>
        <taxon>Gammaproteobacteria</taxon>
        <taxon>Orbales</taxon>
        <taxon>Orbaceae</taxon>
        <taxon>Gilliamella</taxon>
    </lineage>
</organism>
<evidence type="ECO:0000313" key="5">
    <source>
        <dbReference type="Proteomes" id="UP000194977"/>
    </source>
</evidence>
<name>A0A242NEZ6_9GAMM</name>
<dbReference type="AlphaFoldDB" id="A0A242NEZ6"/>
<dbReference type="RefSeq" id="WP_086301529.1">
    <property type="nucleotide sequence ID" value="NZ_MZNE01000078.1"/>
</dbReference>
<dbReference type="OrthoDB" id="1042522at2"/>
<dbReference type="PANTHER" id="PTHR36180:SF2">
    <property type="entry name" value="BRO FAMILY PROTEIN"/>
    <property type="match status" value="1"/>
</dbReference>
<dbReference type="EMBL" id="NARP01000033">
    <property type="protein sequence ID" value="OTP98368.1"/>
    <property type="molecule type" value="Genomic_DNA"/>
</dbReference>
<keyword evidence="4" id="KW-1185">Reference proteome</keyword>
<dbReference type="Proteomes" id="UP000194977">
    <property type="component" value="Unassembled WGS sequence"/>
</dbReference>
<dbReference type="EMBL" id="NART01000089">
    <property type="protein sequence ID" value="OTQ08361.1"/>
    <property type="molecule type" value="Genomic_DNA"/>
</dbReference>
<evidence type="ECO:0000313" key="2">
    <source>
        <dbReference type="EMBL" id="OTP98368.1"/>
    </source>
</evidence>
<dbReference type="SMART" id="SM01040">
    <property type="entry name" value="Bro-N"/>
    <property type="match status" value="1"/>
</dbReference>